<name>A0ABP8WKL6_9MICO</name>
<evidence type="ECO:0000313" key="2">
    <source>
        <dbReference type="EMBL" id="GAA4689958.1"/>
    </source>
</evidence>
<comment type="caution">
    <text evidence="2">The sequence shown here is derived from an EMBL/GenBank/DDBJ whole genome shotgun (WGS) entry which is preliminary data.</text>
</comment>
<evidence type="ECO:0000256" key="1">
    <source>
        <dbReference type="SAM" id="MobiDB-lite"/>
    </source>
</evidence>
<dbReference type="EMBL" id="BAABHM010000004">
    <property type="protein sequence ID" value="GAA4689958.1"/>
    <property type="molecule type" value="Genomic_DNA"/>
</dbReference>
<accession>A0ABP8WKL6</accession>
<dbReference type="Proteomes" id="UP001500843">
    <property type="component" value="Unassembled WGS sequence"/>
</dbReference>
<protein>
    <submittedName>
        <fullName evidence="2">Uncharacterized protein</fullName>
    </submittedName>
</protein>
<dbReference type="RefSeq" id="WP_253871095.1">
    <property type="nucleotide sequence ID" value="NZ_BAABHM010000004.1"/>
</dbReference>
<sequence>MTEMDEQAPDGSEPARRPAGASESGQSGTRAAIVSGDLVDTFADDELAGFEPRRPRRSDRPDQQPS</sequence>
<evidence type="ECO:0000313" key="3">
    <source>
        <dbReference type="Proteomes" id="UP001500843"/>
    </source>
</evidence>
<organism evidence="2 3">
    <name type="scientific">Promicromonospora umidemergens</name>
    <dbReference type="NCBI Taxonomy" id="629679"/>
    <lineage>
        <taxon>Bacteria</taxon>
        <taxon>Bacillati</taxon>
        <taxon>Actinomycetota</taxon>
        <taxon>Actinomycetes</taxon>
        <taxon>Micrococcales</taxon>
        <taxon>Promicromonosporaceae</taxon>
        <taxon>Promicromonospora</taxon>
    </lineage>
</organism>
<proteinExistence type="predicted"/>
<gene>
    <name evidence="2" type="ORF">GCM10023198_05850</name>
</gene>
<feature type="region of interest" description="Disordered" evidence="1">
    <location>
        <begin position="1"/>
        <end position="66"/>
    </location>
</feature>
<keyword evidence="3" id="KW-1185">Reference proteome</keyword>
<reference evidence="3" key="1">
    <citation type="journal article" date="2019" name="Int. J. Syst. Evol. Microbiol.">
        <title>The Global Catalogue of Microorganisms (GCM) 10K type strain sequencing project: providing services to taxonomists for standard genome sequencing and annotation.</title>
        <authorList>
            <consortium name="The Broad Institute Genomics Platform"/>
            <consortium name="The Broad Institute Genome Sequencing Center for Infectious Disease"/>
            <person name="Wu L."/>
            <person name="Ma J."/>
        </authorList>
    </citation>
    <scope>NUCLEOTIDE SEQUENCE [LARGE SCALE GENOMIC DNA]</scope>
    <source>
        <strain evidence="3">JCM 17975</strain>
    </source>
</reference>